<dbReference type="CDD" id="cd01189">
    <property type="entry name" value="INT_ICEBs1_C_like"/>
    <property type="match status" value="1"/>
</dbReference>
<dbReference type="GO" id="GO:0003677">
    <property type="term" value="F:DNA binding"/>
    <property type="evidence" value="ECO:0007669"/>
    <property type="project" value="UniProtKB-KW"/>
</dbReference>
<dbReference type="Gene3D" id="1.10.443.10">
    <property type="entry name" value="Intergrase catalytic core"/>
    <property type="match status" value="1"/>
</dbReference>
<comment type="caution">
    <text evidence="6">The sequence shown here is derived from an EMBL/GenBank/DDBJ whole genome shotgun (WGS) entry which is preliminary data.</text>
</comment>
<evidence type="ECO:0000256" key="1">
    <source>
        <dbReference type="ARBA" id="ARBA00008857"/>
    </source>
</evidence>
<keyword evidence="4" id="KW-0233">DNA recombination</keyword>
<dbReference type="InterPro" id="IPR010998">
    <property type="entry name" value="Integrase_recombinase_N"/>
</dbReference>
<dbReference type="OrthoDB" id="9803188at2"/>
<dbReference type="AlphaFoldDB" id="A0A3L8GLF0"/>
<accession>A0A3L8GLF0</accession>
<evidence type="ECO:0000313" key="7">
    <source>
        <dbReference type="Proteomes" id="UP000269148"/>
    </source>
</evidence>
<dbReference type="PANTHER" id="PTHR30349">
    <property type="entry name" value="PHAGE INTEGRASE-RELATED"/>
    <property type="match status" value="1"/>
</dbReference>
<dbReference type="GO" id="GO:0015074">
    <property type="term" value="P:DNA integration"/>
    <property type="evidence" value="ECO:0007669"/>
    <property type="project" value="UniProtKB-KW"/>
</dbReference>
<dbReference type="InterPro" id="IPR050090">
    <property type="entry name" value="Tyrosine_recombinase_XerCD"/>
</dbReference>
<dbReference type="PROSITE" id="PS51898">
    <property type="entry name" value="TYR_RECOMBINASE"/>
    <property type="match status" value="1"/>
</dbReference>
<dbReference type="Pfam" id="PF14659">
    <property type="entry name" value="Phage_int_SAM_3"/>
    <property type="match status" value="1"/>
</dbReference>
<dbReference type="RefSeq" id="WP_121791923.1">
    <property type="nucleotide sequence ID" value="NZ_QLQC01000021.1"/>
</dbReference>
<sequence length="348" mass="40455">MATIIKRGNAFRATVSLYKKGEYKRETKTFNTKKDAELWSLEMELEKGRGKNIAERSTLFKEFYRNWVNTVKKNDVREATFINYKRTIVVIDKIFDGIQLKHLDDIVMQRRIDNYAETHSKKTVKELVLKIRGSLKYAYARGLLTNDFGHLLKSKGQEKPKRNIALSITEFKKLRQYCLSHQEDEFNILVALALETGSRRGELLGLKKEDIFEYGIRINRSISPTSTDTQLKTKHSKREISINQDIHQALVALANKESDYLFEWNGFRQATQLQKLLKQLGLSKTTFHGLRDTHASFLFSKDISIDYISRRLGHNSILTTQNYYLELMPEKKHQQDADALSLLNDLSL</sequence>
<dbReference type="Gene3D" id="1.10.150.130">
    <property type="match status" value="1"/>
</dbReference>
<dbReference type="Proteomes" id="UP000269148">
    <property type="component" value="Unassembled WGS sequence"/>
</dbReference>
<gene>
    <name evidence="6" type="ORF">DIY07_01565</name>
</gene>
<evidence type="ECO:0000313" key="6">
    <source>
        <dbReference type="EMBL" id="RLU58752.1"/>
    </source>
</evidence>
<dbReference type="PANTHER" id="PTHR30349:SF64">
    <property type="entry name" value="PROPHAGE INTEGRASE INTD-RELATED"/>
    <property type="match status" value="1"/>
</dbReference>
<dbReference type="InterPro" id="IPR013762">
    <property type="entry name" value="Integrase-like_cat_sf"/>
</dbReference>
<comment type="similarity">
    <text evidence="1">Belongs to the 'phage' integrase family.</text>
</comment>
<dbReference type="EMBL" id="QLQD01000018">
    <property type="protein sequence ID" value="RLU58752.1"/>
    <property type="molecule type" value="Genomic_DNA"/>
</dbReference>
<evidence type="ECO:0000259" key="5">
    <source>
        <dbReference type="PROSITE" id="PS51898"/>
    </source>
</evidence>
<dbReference type="SUPFAM" id="SSF56349">
    <property type="entry name" value="DNA breaking-rejoining enzymes"/>
    <property type="match status" value="1"/>
</dbReference>
<protein>
    <submittedName>
        <fullName evidence="6">Site-specific integrase</fullName>
    </submittedName>
</protein>
<name>A0A3L8GLF0_STRIN</name>
<feature type="domain" description="Tyr recombinase" evidence="5">
    <location>
        <begin position="161"/>
        <end position="339"/>
    </location>
</feature>
<dbReference type="InterPro" id="IPR004107">
    <property type="entry name" value="Integrase_SAM-like_N"/>
</dbReference>
<evidence type="ECO:0000256" key="4">
    <source>
        <dbReference type="ARBA" id="ARBA00023172"/>
    </source>
</evidence>
<proteinExistence type="inferred from homology"/>
<organism evidence="6 7">
    <name type="scientific">Streptococcus iniae</name>
    <name type="common">Streptococcus shiloi</name>
    <dbReference type="NCBI Taxonomy" id="1346"/>
    <lineage>
        <taxon>Bacteria</taxon>
        <taxon>Bacillati</taxon>
        <taxon>Bacillota</taxon>
        <taxon>Bacilli</taxon>
        <taxon>Lactobacillales</taxon>
        <taxon>Streptococcaceae</taxon>
        <taxon>Streptococcus</taxon>
    </lineage>
</organism>
<keyword evidence="2" id="KW-0229">DNA integration</keyword>
<dbReference type="GO" id="GO:0006310">
    <property type="term" value="P:DNA recombination"/>
    <property type="evidence" value="ECO:0007669"/>
    <property type="project" value="UniProtKB-KW"/>
</dbReference>
<evidence type="ECO:0000256" key="3">
    <source>
        <dbReference type="ARBA" id="ARBA00023125"/>
    </source>
</evidence>
<evidence type="ECO:0000256" key="2">
    <source>
        <dbReference type="ARBA" id="ARBA00022908"/>
    </source>
</evidence>
<dbReference type="Pfam" id="PF00589">
    <property type="entry name" value="Phage_integrase"/>
    <property type="match status" value="1"/>
</dbReference>
<reference evidence="6 7" key="1">
    <citation type="submission" date="2018-06" db="EMBL/GenBank/DDBJ databases">
        <title>Mutators as drivers of adaptation in pathogenic bacteria and a risk factor for host jumps and vaccine escape.</title>
        <authorList>
            <person name="Barnes A.C."/>
            <person name="Silayeva O."/>
        </authorList>
    </citation>
    <scope>NUCLEOTIDE SEQUENCE [LARGE SCALE GENOMIC DNA]</scope>
    <source>
        <strain evidence="6 7">QMA0445</strain>
    </source>
</reference>
<keyword evidence="3" id="KW-0238">DNA-binding</keyword>
<dbReference type="InterPro" id="IPR002104">
    <property type="entry name" value="Integrase_catalytic"/>
</dbReference>
<dbReference type="InterPro" id="IPR011010">
    <property type="entry name" value="DNA_brk_join_enz"/>
</dbReference>